<keyword evidence="1" id="KW-0812">Transmembrane</keyword>
<evidence type="ECO:0000313" key="3">
    <source>
        <dbReference type="Proteomes" id="UP000823865"/>
    </source>
</evidence>
<evidence type="ECO:0000313" key="2">
    <source>
        <dbReference type="EMBL" id="MBU3854487.1"/>
    </source>
</evidence>
<proteinExistence type="predicted"/>
<keyword evidence="1" id="KW-1133">Transmembrane helix</keyword>
<protein>
    <submittedName>
        <fullName evidence="2">Uncharacterized protein</fullName>
    </submittedName>
</protein>
<dbReference type="Proteomes" id="UP000823865">
    <property type="component" value="Unassembled WGS sequence"/>
</dbReference>
<sequence>MICETCAKDLVLALAAAILGVAFPLLVGAIQRIDDKYGSTRLVGLFAKERATICFCLFLIATIIELFAYIVILPKDWEVRLADTIWYEAWGYMAAICCIGMVVGLLWVVYLIRVYYDAPRLQKRLLQGNVSLEKRKAWFELWAAIIKKTDNIDVLRPCYQSYYEWIINYRLGKEKKEVEYPPELYDGVIAINEILCASKKKVVSIHNGNDIITALWDDFQQTQLSEKTYHVIWTCLFQQLHYKHYDWLIVYWRMAHQHLLFSMQSYYEGERIQDNKGNFVTITAEEASKRESDRKKFKEFHTALGAMLLYKKEYGLLKQMLYYSNAKPPQYVLLYNDLAEIIPAFMELVADTWDNPFRLERDYPFPDLQSGVRNNSIINGWIQRYLALMVMRLYTLPQDYTYRNYLFALPDTPAELATKQAWLDNIPLLKTRLQEVSKADWLQEVLEEDATSLNMYQRMKQLSGLLDDLKDQLQGKIQKQRQDQPLSDKEVREFNDIAIAMTNRNLAAYRAALSGNVTQNYSEYDIHAVIREVEPLEAFADEKTISYINIKESLSAMLLHMFRGYLLNTFTFQHPLQYRVFTENMDMAIKKMQLNRDEHLILCIGLNTLSIWKDANPLSEGRFTTSDGIEIQELLGEFNSPMDRSLVILNKCDLPQLEFMPPSDGIKEKFHLEKIDDAYQLYTSVVKLKEDEELYDLARRRGTYSSKQLQESVMVSADINARVRWKLYTHMVQIKVLYQYLDNGSDNVNSISPFNRYYSKKA</sequence>
<feature type="transmembrane region" description="Helical" evidence="1">
    <location>
        <begin position="12"/>
        <end position="30"/>
    </location>
</feature>
<feature type="transmembrane region" description="Helical" evidence="1">
    <location>
        <begin position="51"/>
        <end position="72"/>
    </location>
</feature>
<keyword evidence="1" id="KW-0472">Membrane</keyword>
<comment type="caution">
    <text evidence="2">The sequence shown here is derived from an EMBL/GenBank/DDBJ whole genome shotgun (WGS) entry which is preliminary data.</text>
</comment>
<feature type="transmembrane region" description="Helical" evidence="1">
    <location>
        <begin position="92"/>
        <end position="116"/>
    </location>
</feature>
<gene>
    <name evidence="2" type="ORF">H9789_11875</name>
</gene>
<accession>A0A9E2L7J6</accession>
<reference evidence="2" key="1">
    <citation type="journal article" date="2021" name="PeerJ">
        <title>Extensive microbial diversity within the chicken gut microbiome revealed by metagenomics and culture.</title>
        <authorList>
            <person name="Gilroy R."/>
            <person name="Ravi A."/>
            <person name="Getino M."/>
            <person name="Pursley I."/>
            <person name="Horton D.L."/>
            <person name="Alikhan N.F."/>
            <person name="Baker D."/>
            <person name="Gharbi K."/>
            <person name="Hall N."/>
            <person name="Watson M."/>
            <person name="Adriaenssens E.M."/>
            <person name="Foster-Nyarko E."/>
            <person name="Jarju S."/>
            <person name="Secka A."/>
            <person name="Antonio M."/>
            <person name="Oren A."/>
            <person name="Chaudhuri R.R."/>
            <person name="La Ragione R."/>
            <person name="Hildebrand F."/>
            <person name="Pallen M.J."/>
        </authorList>
    </citation>
    <scope>NUCLEOTIDE SEQUENCE</scope>
    <source>
        <strain evidence="2">G3-2149</strain>
    </source>
</reference>
<evidence type="ECO:0000256" key="1">
    <source>
        <dbReference type="SAM" id="Phobius"/>
    </source>
</evidence>
<name>A0A9E2L7J6_9BACT</name>
<reference evidence="2" key="2">
    <citation type="submission" date="2021-04" db="EMBL/GenBank/DDBJ databases">
        <authorList>
            <person name="Gilroy R."/>
        </authorList>
    </citation>
    <scope>NUCLEOTIDE SEQUENCE</scope>
    <source>
        <strain evidence="2">G3-2149</strain>
    </source>
</reference>
<organism evidence="2 3">
    <name type="scientific">Candidatus Paraprevotella stercoravium</name>
    <dbReference type="NCBI Taxonomy" id="2838725"/>
    <lineage>
        <taxon>Bacteria</taxon>
        <taxon>Pseudomonadati</taxon>
        <taxon>Bacteroidota</taxon>
        <taxon>Bacteroidia</taxon>
        <taxon>Bacteroidales</taxon>
        <taxon>Prevotellaceae</taxon>
        <taxon>Paraprevotella</taxon>
    </lineage>
</organism>
<dbReference type="AlphaFoldDB" id="A0A9E2L7J6"/>
<dbReference type="EMBL" id="JAHLFU010000241">
    <property type="protein sequence ID" value="MBU3854487.1"/>
    <property type="molecule type" value="Genomic_DNA"/>
</dbReference>